<dbReference type="PANTHER" id="PTHR40606">
    <property type="match status" value="1"/>
</dbReference>
<dbReference type="Pfam" id="PF07411">
    <property type="entry name" value="DUF1508"/>
    <property type="match status" value="2"/>
</dbReference>
<reference evidence="3 4" key="1">
    <citation type="submission" date="2018-01" db="EMBL/GenBank/DDBJ databases">
        <title>Denitrification phenotypes of diverse strains of Pseudomonas stutzeri.</title>
        <authorList>
            <person name="Milligan D.A."/>
            <person name="Bergaust L."/>
            <person name="Bakken L.R."/>
            <person name="Frostegard A."/>
        </authorList>
    </citation>
    <scope>NUCLEOTIDE SEQUENCE [LARGE SCALE GENOMIC DNA]</scope>
    <source>
        <strain evidence="3 4">DSM 50238</strain>
    </source>
</reference>
<dbReference type="InterPro" id="IPR051141">
    <property type="entry name" value="UPF0339_domain"/>
</dbReference>
<dbReference type="Pfam" id="PF08867">
    <property type="entry name" value="FRG"/>
    <property type="match status" value="1"/>
</dbReference>
<keyword evidence="4" id="KW-1185">Reference proteome</keyword>
<accession>A0A8E2QFD7</accession>
<dbReference type="InterPro" id="IPR010879">
    <property type="entry name" value="DUF1508"/>
</dbReference>
<protein>
    <recommendedName>
        <fullName evidence="2">FRG domain-containing protein</fullName>
    </recommendedName>
</protein>
<dbReference type="PANTHER" id="PTHR40606:SF1">
    <property type="entry name" value="UPF0339 PROTEIN YEGP"/>
    <property type="match status" value="1"/>
</dbReference>
<dbReference type="InterPro" id="IPR014966">
    <property type="entry name" value="FRG-dom"/>
</dbReference>
<dbReference type="Gene3D" id="2.30.29.80">
    <property type="match status" value="1"/>
</dbReference>
<name>A0A8E2QFD7_9GAMM</name>
<dbReference type="InterPro" id="IPR036913">
    <property type="entry name" value="YegP-like_sf"/>
</dbReference>
<dbReference type="Proteomes" id="UP000235881">
    <property type="component" value="Unassembled WGS sequence"/>
</dbReference>
<evidence type="ECO:0000313" key="4">
    <source>
        <dbReference type="Proteomes" id="UP000235881"/>
    </source>
</evidence>
<evidence type="ECO:0000256" key="1">
    <source>
        <dbReference type="ARBA" id="ARBA00007576"/>
    </source>
</evidence>
<comment type="caution">
    <text evidence="3">The sequence shown here is derived from an EMBL/GenBank/DDBJ whole genome shotgun (WGS) entry which is preliminary data.</text>
</comment>
<dbReference type="SUPFAM" id="SSF160113">
    <property type="entry name" value="YegP-like"/>
    <property type="match status" value="2"/>
</dbReference>
<evidence type="ECO:0000259" key="2">
    <source>
        <dbReference type="SMART" id="SM00901"/>
    </source>
</evidence>
<comment type="similarity">
    <text evidence="1">Belongs to the UPF0339 family. Duplicated subfamily.</text>
</comment>
<gene>
    <name evidence="3" type="ORF">CXK95_04465</name>
</gene>
<dbReference type="RefSeq" id="WP_102827748.1">
    <property type="nucleotide sequence ID" value="NZ_CP065721.1"/>
</dbReference>
<dbReference type="EMBL" id="POUK01000002">
    <property type="protein sequence ID" value="PNF76950.1"/>
    <property type="molecule type" value="Genomic_DNA"/>
</dbReference>
<evidence type="ECO:0000313" key="3">
    <source>
        <dbReference type="EMBL" id="PNF76950.1"/>
    </source>
</evidence>
<dbReference type="AlphaFoldDB" id="A0A8E2QFD7"/>
<proteinExistence type="inferred from homology"/>
<organism evidence="3 4">
    <name type="scientific">Stutzerimonas degradans</name>
    <dbReference type="NCBI Taxonomy" id="2968968"/>
    <lineage>
        <taxon>Bacteria</taxon>
        <taxon>Pseudomonadati</taxon>
        <taxon>Pseudomonadota</taxon>
        <taxon>Gammaproteobacteria</taxon>
        <taxon>Pseudomonadales</taxon>
        <taxon>Pseudomonadaceae</taxon>
        <taxon>Stutzerimonas</taxon>
    </lineage>
</organism>
<feature type="domain" description="FRG" evidence="2">
    <location>
        <begin position="135"/>
        <end position="228"/>
    </location>
</feature>
<dbReference type="SMART" id="SM00901">
    <property type="entry name" value="FRG"/>
    <property type="match status" value="1"/>
</dbReference>
<sequence>MLGKFQITQSKNGTYHFSLLGTKGQVLLVSESYKHKESALNAISTVKNYVTQERAFHITEASNGGFYFTLKAANGQVIGQSQMYRSRESAYRGVAEVIRHASESGTQDLSKSTNIEKIGSVTTFLKLIGEIAIDPNFVLFYRGHDDANYNLAPSVFREPGWISNEHVMFHEVVLRCPEEFNSSRSMFNSLVKMQHYSLPTRLLDITSNPLVALYFACADTTSKDGEVIVFSVKKTDIKYCDSDAVSVVSNISRMPPEFSVNTKKNLKEFNDQYEVQSLVREIQREKPYFEARVRPEDMGAVLCVKPILDNPRIIKQGGAFFLFGMGKDKTRPAEIPSEYLISRDENRLLIASQYKKKILKQLEYLGISRSSIFPEIEHVASFIKESYKEI</sequence>